<accession>A0A9Q3W2C9</accession>
<dbReference type="RefSeq" id="WP_051414437.1">
    <property type="nucleotide sequence ID" value="NZ_CP169221.1"/>
</dbReference>
<dbReference type="Pfam" id="PF05708">
    <property type="entry name" value="Peptidase_C92"/>
    <property type="match status" value="1"/>
</dbReference>
<evidence type="ECO:0000313" key="2">
    <source>
        <dbReference type="Proteomes" id="UP001107961"/>
    </source>
</evidence>
<name>A0A9Q3W2C9_9GAMM</name>
<evidence type="ECO:0000313" key="1">
    <source>
        <dbReference type="EMBL" id="MCE7507259.1"/>
    </source>
</evidence>
<dbReference type="SUPFAM" id="SSF54001">
    <property type="entry name" value="Cysteine proteinases"/>
    <property type="match status" value="1"/>
</dbReference>
<dbReference type="AlphaFoldDB" id="A0A9Q3W2C9"/>
<keyword evidence="2" id="KW-1185">Reference proteome</keyword>
<comment type="caution">
    <text evidence="1">The sequence shown here is derived from an EMBL/GenBank/DDBJ whole genome shotgun (WGS) entry which is preliminary data.</text>
</comment>
<proteinExistence type="predicted"/>
<dbReference type="Gene3D" id="3.90.1720.10">
    <property type="entry name" value="endopeptidase domain like (from Nostoc punctiforme)"/>
    <property type="match status" value="1"/>
</dbReference>
<organism evidence="1 2">
    <name type="scientific">Alloalcanivorax xenomutans</name>
    <dbReference type="NCBI Taxonomy" id="1094342"/>
    <lineage>
        <taxon>Bacteria</taxon>
        <taxon>Pseudomonadati</taxon>
        <taxon>Pseudomonadota</taxon>
        <taxon>Gammaproteobacteria</taxon>
        <taxon>Oceanospirillales</taxon>
        <taxon>Alcanivoracaceae</taxon>
        <taxon>Alloalcanivorax</taxon>
    </lineage>
</organism>
<dbReference type="Proteomes" id="UP001107961">
    <property type="component" value="Unassembled WGS sequence"/>
</dbReference>
<gene>
    <name evidence="1" type="ORF">LZG35_01320</name>
</gene>
<sequence length="273" mass="30947">MGVRWWLGRCLVRYLARPRPHLSLAPATGLQRLADTVQVGDVLLVEGTSRFSSAVKYLTQSTWSHAALVVDTGPSPQHCRLIEADLEQGVREVPLDHYRGFHTRICRSVGLTAEDLARVVSYARERVGYRYDLRNIIDLARYLIQTPPAPSRWRRRMLALGSGDPTRAICSTLIAQAFQSVRYPILPEVEWENQCDPAQRGYCREILHIRHYSLFAPRDFDISPYFQVIKPSLRGFDPYRVSWSPESAAMSGISQGATGGLYRHERLGRSAPL</sequence>
<dbReference type="InterPro" id="IPR038765">
    <property type="entry name" value="Papain-like_cys_pep_sf"/>
</dbReference>
<reference evidence="1" key="1">
    <citation type="submission" date="2022-01" db="EMBL/GenBank/DDBJ databases">
        <authorList>
            <person name="Karlyshev A.V."/>
            <person name="Jaspars M."/>
        </authorList>
    </citation>
    <scope>NUCLEOTIDE SEQUENCE</scope>
    <source>
        <strain evidence="1">AGSA3-2</strain>
    </source>
</reference>
<protein>
    <submittedName>
        <fullName evidence="1">Lipo-like protein</fullName>
    </submittedName>
</protein>
<dbReference type="EMBL" id="JAJVKT010000001">
    <property type="protein sequence ID" value="MCE7507259.1"/>
    <property type="molecule type" value="Genomic_DNA"/>
</dbReference>
<dbReference type="InterPro" id="IPR024453">
    <property type="entry name" value="Peptidase_C92"/>
</dbReference>